<evidence type="ECO:0000256" key="4">
    <source>
        <dbReference type="ARBA" id="ARBA00023319"/>
    </source>
</evidence>
<dbReference type="InterPro" id="IPR051287">
    <property type="entry name" value="TCR_variable_region"/>
</dbReference>
<organism evidence="7 8">
    <name type="scientific">Takifugu flavidus</name>
    <name type="common">sansaifugu</name>
    <dbReference type="NCBI Taxonomy" id="433684"/>
    <lineage>
        <taxon>Eukaryota</taxon>
        <taxon>Metazoa</taxon>
        <taxon>Chordata</taxon>
        <taxon>Craniata</taxon>
        <taxon>Vertebrata</taxon>
        <taxon>Euteleostomi</taxon>
        <taxon>Actinopterygii</taxon>
        <taxon>Neopterygii</taxon>
        <taxon>Teleostei</taxon>
        <taxon>Neoteleostei</taxon>
        <taxon>Acanthomorphata</taxon>
        <taxon>Eupercaria</taxon>
        <taxon>Tetraodontiformes</taxon>
        <taxon>Tetradontoidea</taxon>
        <taxon>Tetraodontidae</taxon>
        <taxon>Takifugu</taxon>
    </lineage>
</organism>
<sequence>MEKLPKLWRVQLLQEAAASVLTCSNSKITAKVLLQRVQRPSGSAGVLCCSSRFCCVRLCCEAQSDRKPTTCLQQHSTQLLEAFVTLEGHMTQEEVCSSVSNHAESRKSCRREQGHHRMLNIRQFLLLLWSFLQRWNLGCGFFWLLFALVECRGEDKVMQPPEDVVAAEGDTVTLDSTLRSRPKFSSNESRDRVDLQVSSAAVPDSAVYDCAVRPRVTGNPQLSTKHSTQLLEAFVTPEGHMTQEEVCSSVSNHAESRKSCQKRTRPPPNVEHQTVLLLLGASCRDGTLAVVLLAALCFETTWGQKISPVPGMKNGISSREGEDVTLRCNYETSDSYVSLFWYKHQSDYEAPQFILWKGARSYTGQENIPDKRYRCNTGQQESELTITDVTLADSAVYYCALEFHGDTKRRRRCTKT</sequence>
<dbReference type="InterPro" id="IPR013106">
    <property type="entry name" value="Ig_V-set"/>
</dbReference>
<dbReference type="EMBL" id="RHFK02000007">
    <property type="protein sequence ID" value="TWW73165.1"/>
    <property type="molecule type" value="Genomic_DNA"/>
</dbReference>
<evidence type="ECO:0000256" key="2">
    <source>
        <dbReference type="ARBA" id="ARBA00023130"/>
    </source>
</evidence>
<comment type="caution">
    <text evidence="7">The sequence shown here is derived from an EMBL/GenBank/DDBJ whole genome shotgun (WGS) entry which is preliminary data.</text>
</comment>
<gene>
    <name evidence="7" type="ORF">D4764_15G0005590</name>
</gene>
<dbReference type="InterPro" id="IPR013783">
    <property type="entry name" value="Ig-like_fold"/>
</dbReference>
<dbReference type="InterPro" id="IPR007110">
    <property type="entry name" value="Ig-like_dom"/>
</dbReference>
<dbReference type="GO" id="GO:0002250">
    <property type="term" value="P:adaptive immune response"/>
    <property type="evidence" value="ECO:0007669"/>
    <property type="project" value="UniProtKB-KW"/>
</dbReference>
<keyword evidence="5" id="KW-1279">T cell receptor</keyword>
<keyword evidence="5" id="KW-0391">Immunity</keyword>
<evidence type="ECO:0000256" key="3">
    <source>
        <dbReference type="ARBA" id="ARBA00023170"/>
    </source>
</evidence>
<dbReference type="SMART" id="SM00406">
    <property type="entry name" value="IGv"/>
    <property type="match status" value="1"/>
</dbReference>
<proteinExistence type="predicted"/>
<evidence type="ECO:0000259" key="6">
    <source>
        <dbReference type="PROSITE" id="PS50835"/>
    </source>
</evidence>
<evidence type="ECO:0000256" key="5">
    <source>
        <dbReference type="ARBA" id="ARBA00043266"/>
    </source>
</evidence>
<accession>A0A5C6P1H2</accession>
<reference evidence="7 8" key="1">
    <citation type="submission" date="2019-04" db="EMBL/GenBank/DDBJ databases">
        <title>Chromosome genome assembly for Takifugu flavidus.</title>
        <authorList>
            <person name="Xiao S."/>
        </authorList>
    </citation>
    <scope>NUCLEOTIDE SEQUENCE [LARGE SCALE GENOMIC DNA]</scope>
    <source>
        <strain evidence="7">HTHZ2018</strain>
        <tissue evidence="7">Muscle</tissue>
    </source>
</reference>
<keyword evidence="8" id="KW-1185">Reference proteome</keyword>
<dbReference type="GO" id="GO:0042101">
    <property type="term" value="C:T cell receptor complex"/>
    <property type="evidence" value="ECO:0007669"/>
    <property type="project" value="UniProtKB-KW"/>
</dbReference>
<dbReference type="Pfam" id="PF07686">
    <property type="entry name" value="V-set"/>
    <property type="match status" value="1"/>
</dbReference>
<dbReference type="AlphaFoldDB" id="A0A5C6P1H2"/>
<keyword evidence="1" id="KW-0732">Signal</keyword>
<dbReference type="PANTHER" id="PTHR19367:SF18">
    <property type="entry name" value="T CELL RECEPTOR ALPHA VARIABLE 16"/>
    <property type="match status" value="1"/>
</dbReference>
<keyword evidence="3" id="KW-0675">Receptor</keyword>
<dbReference type="SUPFAM" id="SSF48726">
    <property type="entry name" value="Immunoglobulin"/>
    <property type="match status" value="2"/>
</dbReference>
<keyword evidence="4" id="KW-0393">Immunoglobulin domain</keyword>
<dbReference type="InterPro" id="IPR036179">
    <property type="entry name" value="Ig-like_dom_sf"/>
</dbReference>
<dbReference type="PROSITE" id="PS50835">
    <property type="entry name" value="IG_LIKE"/>
    <property type="match status" value="1"/>
</dbReference>
<feature type="domain" description="Ig-like" evidence="6">
    <location>
        <begin position="304"/>
        <end position="399"/>
    </location>
</feature>
<dbReference type="Gene3D" id="2.60.40.10">
    <property type="entry name" value="Immunoglobulins"/>
    <property type="match status" value="2"/>
</dbReference>
<dbReference type="InterPro" id="IPR003599">
    <property type="entry name" value="Ig_sub"/>
</dbReference>
<evidence type="ECO:0000313" key="7">
    <source>
        <dbReference type="EMBL" id="TWW73165.1"/>
    </source>
</evidence>
<keyword evidence="2" id="KW-1064">Adaptive immunity</keyword>
<protein>
    <recommendedName>
        <fullName evidence="6">Ig-like domain-containing protein</fullName>
    </recommendedName>
</protein>
<evidence type="ECO:0000313" key="8">
    <source>
        <dbReference type="Proteomes" id="UP000324091"/>
    </source>
</evidence>
<evidence type="ECO:0000256" key="1">
    <source>
        <dbReference type="ARBA" id="ARBA00022729"/>
    </source>
</evidence>
<dbReference type="PANTHER" id="PTHR19367">
    <property type="entry name" value="T-CELL RECEPTOR ALPHA CHAIN V REGION"/>
    <property type="match status" value="1"/>
</dbReference>
<dbReference type="Proteomes" id="UP000324091">
    <property type="component" value="Chromosome 15"/>
</dbReference>
<name>A0A5C6P1H2_9TELE</name>
<dbReference type="SMART" id="SM00409">
    <property type="entry name" value="IG"/>
    <property type="match status" value="2"/>
</dbReference>